<feature type="compositionally biased region" description="Polar residues" evidence="1">
    <location>
        <begin position="103"/>
        <end position="112"/>
    </location>
</feature>
<accession>A0AAV7NTE0</accession>
<dbReference type="Proteomes" id="UP001066276">
    <property type="component" value="Chromosome 8"/>
</dbReference>
<name>A0AAV7NTE0_PLEWA</name>
<reference evidence="2" key="1">
    <citation type="journal article" date="2022" name="bioRxiv">
        <title>Sequencing and chromosome-scale assembly of the giantPleurodeles waltlgenome.</title>
        <authorList>
            <person name="Brown T."/>
            <person name="Elewa A."/>
            <person name="Iarovenko S."/>
            <person name="Subramanian E."/>
            <person name="Araus A.J."/>
            <person name="Petzold A."/>
            <person name="Susuki M."/>
            <person name="Suzuki K.-i.T."/>
            <person name="Hayashi T."/>
            <person name="Toyoda A."/>
            <person name="Oliveira C."/>
            <person name="Osipova E."/>
            <person name="Leigh N.D."/>
            <person name="Simon A."/>
            <person name="Yun M.H."/>
        </authorList>
    </citation>
    <scope>NUCLEOTIDE SEQUENCE</scope>
    <source>
        <strain evidence="2">20211129_DDA</strain>
        <tissue evidence="2">Liver</tissue>
    </source>
</reference>
<gene>
    <name evidence="2" type="ORF">NDU88_006479</name>
</gene>
<keyword evidence="3" id="KW-1185">Reference proteome</keyword>
<sequence>MDSRERRVDSQWPVAAKLQEAAWARPVDWAAKQSSCEKRSSRSSQSRAPDPGPPGPPAYRRSWSGEEGRPPGGRTKRDALGPRRAHESQLARACVGDEPCRPSGNSRQPQRTPKTEVSVVGPWEESRLAGLLVLLRGAGLLPPDKRARPLSDHLGHLSERGPH</sequence>
<dbReference type="AlphaFoldDB" id="A0AAV7NTE0"/>
<comment type="caution">
    <text evidence="2">The sequence shown here is derived from an EMBL/GenBank/DDBJ whole genome shotgun (WGS) entry which is preliminary data.</text>
</comment>
<organism evidence="2 3">
    <name type="scientific">Pleurodeles waltl</name>
    <name type="common">Iberian ribbed newt</name>
    <dbReference type="NCBI Taxonomy" id="8319"/>
    <lineage>
        <taxon>Eukaryota</taxon>
        <taxon>Metazoa</taxon>
        <taxon>Chordata</taxon>
        <taxon>Craniata</taxon>
        <taxon>Vertebrata</taxon>
        <taxon>Euteleostomi</taxon>
        <taxon>Amphibia</taxon>
        <taxon>Batrachia</taxon>
        <taxon>Caudata</taxon>
        <taxon>Salamandroidea</taxon>
        <taxon>Salamandridae</taxon>
        <taxon>Pleurodelinae</taxon>
        <taxon>Pleurodeles</taxon>
    </lineage>
</organism>
<proteinExistence type="predicted"/>
<feature type="region of interest" description="Disordered" evidence="1">
    <location>
        <begin position="141"/>
        <end position="163"/>
    </location>
</feature>
<feature type="compositionally biased region" description="Basic and acidic residues" evidence="1">
    <location>
        <begin position="143"/>
        <end position="163"/>
    </location>
</feature>
<feature type="compositionally biased region" description="Basic and acidic residues" evidence="1">
    <location>
        <begin position="63"/>
        <end position="89"/>
    </location>
</feature>
<evidence type="ECO:0000256" key="1">
    <source>
        <dbReference type="SAM" id="MobiDB-lite"/>
    </source>
</evidence>
<feature type="region of interest" description="Disordered" evidence="1">
    <location>
        <begin position="21"/>
        <end position="119"/>
    </location>
</feature>
<protein>
    <submittedName>
        <fullName evidence="2">Uncharacterized protein</fullName>
    </submittedName>
</protein>
<evidence type="ECO:0000313" key="3">
    <source>
        <dbReference type="Proteomes" id="UP001066276"/>
    </source>
</evidence>
<dbReference type="EMBL" id="JANPWB010000012">
    <property type="protein sequence ID" value="KAJ1118284.1"/>
    <property type="molecule type" value="Genomic_DNA"/>
</dbReference>
<evidence type="ECO:0000313" key="2">
    <source>
        <dbReference type="EMBL" id="KAJ1118284.1"/>
    </source>
</evidence>